<evidence type="ECO:0000313" key="3">
    <source>
        <dbReference type="RefSeq" id="XP_022104237.1"/>
    </source>
</evidence>
<dbReference type="AlphaFoldDB" id="A0A8B7ZGV6"/>
<feature type="chain" id="PRO_5034918432" evidence="1">
    <location>
        <begin position="22"/>
        <end position="158"/>
    </location>
</feature>
<dbReference type="KEGG" id="aplc:110986577"/>
<dbReference type="RefSeq" id="XP_022104237.1">
    <property type="nucleotide sequence ID" value="XM_022248545.1"/>
</dbReference>
<name>A0A8B7ZGV6_ACAPL</name>
<feature type="signal peptide" evidence="1">
    <location>
        <begin position="1"/>
        <end position="21"/>
    </location>
</feature>
<sequence>MSRFLMISLGLCLILIQVVSALPYKDQGVLETELFKRLIHELEDIAPIQTECEGNLNDLDERYRWCYGSICSYEVLNGTRLISVKYNNASSPELRIEVTDMNFNVLYAASQQDLALPLTLDFSDCVSNADLVRYRVTVSDVTGGQHITACVDLSLVDR</sequence>
<dbReference type="Proteomes" id="UP000694845">
    <property type="component" value="Unplaced"/>
</dbReference>
<protein>
    <submittedName>
        <fullName evidence="3">Uncharacterized protein LOC110986577</fullName>
    </submittedName>
</protein>
<organism evidence="2 3">
    <name type="scientific">Acanthaster planci</name>
    <name type="common">Crown-of-thorns starfish</name>
    <dbReference type="NCBI Taxonomy" id="133434"/>
    <lineage>
        <taxon>Eukaryota</taxon>
        <taxon>Metazoa</taxon>
        <taxon>Echinodermata</taxon>
        <taxon>Eleutherozoa</taxon>
        <taxon>Asterozoa</taxon>
        <taxon>Asteroidea</taxon>
        <taxon>Valvatacea</taxon>
        <taxon>Valvatida</taxon>
        <taxon>Acanthasteridae</taxon>
        <taxon>Acanthaster</taxon>
    </lineage>
</organism>
<accession>A0A8B7ZGV6</accession>
<keyword evidence="1" id="KW-0732">Signal</keyword>
<reference evidence="3" key="1">
    <citation type="submission" date="2025-08" db="UniProtKB">
        <authorList>
            <consortium name="RefSeq"/>
        </authorList>
    </citation>
    <scope>IDENTIFICATION</scope>
</reference>
<keyword evidence="2" id="KW-1185">Reference proteome</keyword>
<dbReference type="OMA" id="IQTECEG"/>
<dbReference type="GeneID" id="110986577"/>
<evidence type="ECO:0000256" key="1">
    <source>
        <dbReference type="SAM" id="SignalP"/>
    </source>
</evidence>
<proteinExistence type="predicted"/>
<dbReference type="OrthoDB" id="10164066at2759"/>
<gene>
    <name evidence="3" type="primary">LOC110986577</name>
</gene>
<evidence type="ECO:0000313" key="2">
    <source>
        <dbReference type="Proteomes" id="UP000694845"/>
    </source>
</evidence>